<evidence type="ECO:0000313" key="10">
    <source>
        <dbReference type="Ensembl" id="ENSPMAP00000005833.1"/>
    </source>
</evidence>
<dbReference type="STRING" id="7757.ENSPMAP00000005833"/>
<feature type="transmembrane region" description="Helical" evidence="9">
    <location>
        <begin position="251"/>
        <end position="274"/>
    </location>
</feature>
<comment type="subcellular location">
    <subcellularLocation>
        <location evidence="1">Endoplasmic reticulum membrane</location>
        <topology evidence="1">Multi-pass membrane protein</topology>
    </subcellularLocation>
</comment>
<comment type="similarity">
    <text evidence="2">Belongs to the nucleotide-sugar transporter family. SLC35B subfamily.</text>
</comment>
<feature type="transmembrane region" description="Helical" evidence="9">
    <location>
        <begin position="220"/>
        <end position="239"/>
    </location>
</feature>
<feature type="transmembrane region" description="Helical" evidence="9">
    <location>
        <begin position="182"/>
        <end position="200"/>
    </location>
</feature>
<evidence type="ECO:0000256" key="8">
    <source>
        <dbReference type="ARBA" id="ARBA00040754"/>
    </source>
</evidence>
<feature type="transmembrane region" description="Helical" evidence="9">
    <location>
        <begin position="57"/>
        <end position="77"/>
    </location>
</feature>
<feature type="transmembrane region" description="Helical" evidence="9">
    <location>
        <begin position="18"/>
        <end position="37"/>
    </location>
</feature>
<organism evidence="10">
    <name type="scientific">Petromyzon marinus</name>
    <name type="common">Sea lamprey</name>
    <dbReference type="NCBI Taxonomy" id="7757"/>
    <lineage>
        <taxon>Eukaryota</taxon>
        <taxon>Metazoa</taxon>
        <taxon>Chordata</taxon>
        <taxon>Craniata</taxon>
        <taxon>Vertebrata</taxon>
        <taxon>Cyclostomata</taxon>
        <taxon>Hyperoartia</taxon>
        <taxon>Petromyzontiformes</taxon>
        <taxon>Petromyzontidae</taxon>
        <taxon>Petromyzon</taxon>
    </lineage>
</organism>
<evidence type="ECO:0000256" key="3">
    <source>
        <dbReference type="ARBA" id="ARBA00022448"/>
    </source>
</evidence>
<dbReference type="AlphaFoldDB" id="S4RKV0"/>
<dbReference type="GO" id="GO:0005789">
    <property type="term" value="C:endoplasmic reticulum membrane"/>
    <property type="evidence" value="ECO:0007669"/>
    <property type="project" value="UniProtKB-SubCell"/>
</dbReference>
<dbReference type="GO" id="GO:0005459">
    <property type="term" value="F:UDP-galactose transmembrane transporter activity"/>
    <property type="evidence" value="ECO:0007669"/>
    <property type="project" value="TreeGrafter"/>
</dbReference>
<dbReference type="GO" id="GO:0000139">
    <property type="term" value="C:Golgi membrane"/>
    <property type="evidence" value="ECO:0007669"/>
    <property type="project" value="TreeGrafter"/>
</dbReference>
<reference evidence="10" key="1">
    <citation type="submission" date="2025-08" db="UniProtKB">
        <authorList>
            <consortium name="Ensembl"/>
        </authorList>
    </citation>
    <scope>IDENTIFICATION</scope>
</reference>
<evidence type="ECO:0000256" key="6">
    <source>
        <dbReference type="ARBA" id="ARBA00022989"/>
    </source>
</evidence>
<reference evidence="10" key="2">
    <citation type="submission" date="2025-09" db="UniProtKB">
        <authorList>
            <consortium name="Ensembl"/>
        </authorList>
    </citation>
    <scope>IDENTIFICATION</scope>
</reference>
<keyword evidence="7 9" id="KW-0472">Membrane</keyword>
<dbReference type="GO" id="GO:0005460">
    <property type="term" value="F:UDP-glucose transmembrane transporter activity"/>
    <property type="evidence" value="ECO:0007669"/>
    <property type="project" value="TreeGrafter"/>
</dbReference>
<evidence type="ECO:0000256" key="5">
    <source>
        <dbReference type="ARBA" id="ARBA00022824"/>
    </source>
</evidence>
<evidence type="ECO:0000256" key="7">
    <source>
        <dbReference type="ARBA" id="ARBA00023136"/>
    </source>
</evidence>
<keyword evidence="3" id="KW-0813">Transport</keyword>
<name>S4RKV0_PETMA</name>
<dbReference type="OMA" id="CGAIGQV"/>
<feature type="transmembrane region" description="Helical" evidence="9">
    <location>
        <begin position="89"/>
        <end position="111"/>
    </location>
</feature>
<protein>
    <recommendedName>
        <fullName evidence="8">Solute carrier family 35 member B1</fullName>
    </recommendedName>
</protein>
<proteinExistence type="inferred from homology"/>
<dbReference type="SUPFAM" id="SSF103481">
    <property type="entry name" value="Multidrug resistance efflux transporter EmrE"/>
    <property type="match status" value="2"/>
</dbReference>
<keyword evidence="5" id="KW-0256">Endoplasmic reticulum</keyword>
<dbReference type="PANTHER" id="PTHR10778">
    <property type="entry name" value="SOLUTE CARRIER FAMILY 35 MEMBER B"/>
    <property type="match status" value="1"/>
</dbReference>
<dbReference type="GeneTree" id="ENSGT00940000157900"/>
<keyword evidence="6 9" id="KW-1133">Transmembrane helix</keyword>
<dbReference type="HOGENOM" id="CLU_036019_1_0_1"/>
<accession>S4RKV0</accession>
<keyword evidence="4 9" id="KW-0812">Transmembrane</keyword>
<dbReference type="Pfam" id="PF08449">
    <property type="entry name" value="UAA"/>
    <property type="match status" value="1"/>
</dbReference>
<evidence type="ECO:0000256" key="4">
    <source>
        <dbReference type="ARBA" id="ARBA00022692"/>
    </source>
</evidence>
<sequence length="332" mass="36191">VGWYKGLTRPSLIINDELLTKVCIWGIFITCMLPGCVRASSTRGQYGSGDVEERFRFAMSLVFVQCVISALFAKLVMTYVTRPAPDRTAGWLSAACAVSYLGAMVSSNSALQYVNYPTQVLGKSCKPIPVMILGVLLARKRYPLIKYLCVLLIVVGVAMFLYKGKGGAKGGDGGGPEQGYLGYGEILLLVSLTLDGLTGVTQDKMKSRHQTGSHHMMFNVNLWSSLLLGVGVLVTGEIFEFVSFTERHPAILYKILLFSITSALGQNFIFMTVVSFGPLTCSIITTTRKFFTILASVLLFSNPMSSFQWVGTVLVFMGLGMDSLYGKVPKKA</sequence>
<feature type="transmembrane region" description="Helical" evidence="9">
    <location>
        <begin position="144"/>
        <end position="162"/>
    </location>
</feature>
<dbReference type="Ensembl" id="ENSPMAT00000005860.1">
    <property type="protein sequence ID" value="ENSPMAP00000005833.1"/>
    <property type="gene ID" value="ENSPMAG00000005283.1"/>
</dbReference>
<evidence type="ECO:0000256" key="2">
    <source>
        <dbReference type="ARBA" id="ARBA00010694"/>
    </source>
</evidence>
<evidence type="ECO:0000256" key="1">
    <source>
        <dbReference type="ARBA" id="ARBA00004477"/>
    </source>
</evidence>
<evidence type="ECO:0000256" key="9">
    <source>
        <dbReference type="SAM" id="Phobius"/>
    </source>
</evidence>
<dbReference type="InterPro" id="IPR013657">
    <property type="entry name" value="SCL35B1-4/HUT1"/>
</dbReference>
<dbReference type="InterPro" id="IPR037185">
    <property type="entry name" value="EmrE-like"/>
</dbReference>
<dbReference type="PANTHER" id="PTHR10778:SF10">
    <property type="entry name" value="SOLUTE CARRIER FAMILY 35 MEMBER B1"/>
    <property type="match status" value="1"/>
</dbReference>